<dbReference type="GO" id="GO:0031676">
    <property type="term" value="C:plasma membrane-derived thylakoid membrane"/>
    <property type="evidence" value="ECO:0007669"/>
    <property type="project" value="UniProtKB-SubCell"/>
</dbReference>
<dbReference type="Gene3D" id="1.20.5.510">
    <property type="entry name" value="Single helix bin"/>
    <property type="match status" value="1"/>
</dbReference>
<keyword evidence="9" id="KW-1185">Reference proteome</keyword>
<evidence type="ECO:0000256" key="7">
    <source>
        <dbReference type="SAM" id="Phobius"/>
    </source>
</evidence>
<evidence type="ECO:0000256" key="3">
    <source>
        <dbReference type="ARBA" id="ARBA00022692"/>
    </source>
</evidence>
<comment type="subcellular location">
    <subcellularLocation>
        <location evidence="1">Cellular thylakoid membrane</location>
        <topology evidence="1">Single-pass membrane protein</topology>
    </subcellularLocation>
</comment>
<keyword evidence="5" id="KW-0793">Thylakoid</keyword>
<evidence type="ECO:0000256" key="1">
    <source>
        <dbReference type="ARBA" id="ARBA00004376"/>
    </source>
</evidence>
<keyword evidence="6 7" id="KW-0472">Membrane</keyword>
<dbReference type="GO" id="GO:0009522">
    <property type="term" value="C:photosystem I"/>
    <property type="evidence" value="ECO:0007669"/>
    <property type="project" value="InterPro"/>
</dbReference>
<dbReference type="GO" id="GO:0015979">
    <property type="term" value="P:photosynthesis"/>
    <property type="evidence" value="ECO:0007669"/>
    <property type="project" value="InterPro"/>
</dbReference>
<name>A0A9E8ZKJ0_9CYAN</name>
<evidence type="ECO:0000256" key="4">
    <source>
        <dbReference type="ARBA" id="ARBA00022989"/>
    </source>
</evidence>
<evidence type="ECO:0000256" key="5">
    <source>
        <dbReference type="ARBA" id="ARBA00023078"/>
    </source>
</evidence>
<dbReference type="InterPro" id="IPR036062">
    <property type="entry name" value="PSI_PsaJ_sf"/>
</dbReference>
<evidence type="ECO:0000256" key="6">
    <source>
        <dbReference type="ARBA" id="ARBA00023136"/>
    </source>
</evidence>
<organism evidence="8 9">
    <name type="scientific">Thermocoleostomius sinensis A174</name>
    <dbReference type="NCBI Taxonomy" id="2016057"/>
    <lineage>
        <taxon>Bacteria</taxon>
        <taxon>Bacillati</taxon>
        <taxon>Cyanobacteriota</taxon>
        <taxon>Cyanophyceae</taxon>
        <taxon>Oculatellales</taxon>
        <taxon>Oculatellaceae</taxon>
        <taxon>Thermocoleostomius</taxon>
    </lineage>
</organism>
<dbReference type="KEGG" id="tsin:OXH18_21755"/>
<dbReference type="AlphaFoldDB" id="A0A9E8ZKJ0"/>
<evidence type="ECO:0000313" key="8">
    <source>
        <dbReference type="EMBL" id="WAL62895.1"/>
    </source>
</evidence>
<dbReference type="RefSeq" id="WP_268613230.1">
    <property type="nucleotide sequence ID" value="NZ_CP113797.1"/>
</dbReference>
<keyword evidence="4 7" id="KW-1133">Transmembrane helix</keyword>
<dbReference type="SUPFAM" id="SSF81544">
    <property type="entry name" value="Subunit IX of photosystem I reaction centre, PsaJ"/>
    <property type="match status" value="1"/>
</dbReference>
<evidence type="ECO:0000313" key="9">
    <source>
        <dbReference type="Proteomes" id="UP001163152"/>
    </source>
</evidence>
<keyword evidence="3 7" id="KW-0812">Transmembrane</keyword>
<dbReference type="Pfam" id="PF01701">
    <property type="entry name" value="PSI_PsaJ"/>
    <property type="match status" value="1"/>
</dbReference>
<sequence>MQYILKYLTSAPVMATLAIVVLAVIFIELNYFFPGLQYGTYFHAIP</sequence>
<evidence type="ECO:0000256" key="2">
    <source>
        <dbReference type="ARBA" id="ARBA00006318"/>
    </source>
</evidence>
<dbReference type="InterPro" id="IPR002615">
    <property type="entry name" value="PSI_PsaJ"/>
</dbReference>
<gene>
    <name evidence="8" type="ORF">OXH18_21755</name>
</gene>
<proteinExistence type="inferred from homology"/>
<feature type="transmembrane region" description="Helical" evidence="7">
    <location>
        <begin position="12"/>
        <end position="33"/>
    </location>
</feature>
<accession>A0A9E8ZKJ0</accession>
<comment type="similarity">
    <text evidence="2">Belongs to the PsaJ family.</text>
</comment>
<protein>
    <submittedName>
        <fullName evidence="8">Photosystem I reaction center subunit IX</fullName>
    </submittedName>
</protein>
<reference evidence="8" key="1">
    <citation type="submission" date="2022-12" db="EMBL/GenBank/DDBJ databases">
        <title>Polyphasic identification of a Novel Hot-Spring Cyanobacterium Ocullathermofonsia sinensis gen nov. sp. nov. and Genomic Insights on its Adaptations to the Thermal Habitat.</title>
        <authorList>
            <person name="Daroch M."/>
            <person name="Tang J."/>
            <person name="Jiang Y."/>
        </authorList>
    </citation>
    <scope>NUCLEOTIDE SEQUENCE</scope>
    <source>
        <strain evidence="8">PKUAC-SCTA174</strain>
    </source>
</reference>
<dbReference type="EMBL" id="CP113797">
    <property type="protein sequence ID" value="WAL62895.1"/>
    <property type="molecule type" value="Genomic_DNA"/>
</dbReference>
<dbReference type="Proteomes" id="UP001163152">
    <property type="component" value="Chromosome"/>
</dbReference>